<dbReference type="AlphaFoldDB" id="S3E1P5"/>
<dbReference type="OMA" id="KISYTHW"/>
<dbReference type="KEGG" id="glz:GLAREA_07536"/>
<gene>
    <name evidence="2" type="ORF">GLAREA_07536</name>
</gene>
<organism evidence="2 3">
    <name type="scientific">Glarea lozoyensis (strain ATCC 20868 / MF5171)</name>
    <dbReference type="NCBI Taxonomy" id="1116229"/>
    <lineage>
        <taxon>Eukaryota</taxon>
        <taxon>Fungi</taxon>
        <taxon>Dikarya</taxon>
        <taxon>Ascomycota</taxon>
        <taxon>Pezizomycotina</taxon>
        <taxon>Leotiomycetes</taxon>
        <taxon>Helotiales</taxon>
        <taxon>Helotiaceae</taxon>
        <taxon>Glarea</taxon>
    </lineage>
</organism>
<evidence type="ECO:0000313" key="2">
    <source>
        <dbReference type="EMBL" id="EPE32403.1"/>
    </source>
</evidence>
<dbReference type="OrthoDB" id="5366688at2759"/>
<dbReference type="eggNOG" id="ENOG502SPG3">
    <property type="taxonomic scope" value="Eukaryota"/>
</dbReference>
<feature type="transmembrane region" description="Helical" evidence="1">
    <location>
        <begin position="52"/>
        <end position="71"/>
    </location>
</feature>
<dbReference type="RefSeq" id="XP_008080415.1">
    <property type="nucleotide sequence ID" value="XM_008082224.1"/>
</dbReference>
<evidence type="ECO:0008006" key="4">
    <source>
        <dbReference type="Google" id="ProtNLM"/>
    </source>
</evidence>
<sequence>MSAPQRERTMLDLVFTVSRAMQAICLICVIGMTANFVNEMVLAEQHPVGELVGTLVVACIAMLYVLITYLLHHDDKIMYFIPAGGDAALLIALSVLSVKVGKPLSYLDCMALSSSDATGATGSFISSISANFKKNNYWIWAGANKTTCLEVKAVWGFSIALCVLFSFSAIVAALIGNQIRQNNAAANKAKDIEG</sequence>
<evidence type="ECO:0000313" key="3">
    <source>
        <dbReference type="Proteomes" id="UP000016922"/>
    </source>
</evidence>
<keyword evidence="1" id="KW-0812">Transmembrane</keyword>
<name>S3E1P5_GLAL2</name>
<reference evidence="2 3" key="1">
    <citation type="journal article" date="2013" name="BMC Genomics">
        <title>Genomics-driven discovery of the pneumocandin biosynthetic gene cluster in the fungus Glarea lozoyensis.</title>
        <authorList>
            <person name="Chen L."/>
            <person name="Yue Q."/>
            <person name="Zhang X."/>
            <person name="Xiang M."/>
            <person name="Wang C."/>
            <person name="Li S."/>
            <person name="Che Y."/>
            <person name="Ortiz-Lopez F.J."/>
            <person name="Bills G.F."/>
            <person name="Liu X."/>
            <person name="An Z."/>
        </authorList>
    </citation>
    <scope>NUCLEOTIDE SEQUENCE [LARGE SCALE GENOMIC DNA]</scope>
    <source>
        <strain evidence="3">ATCC 20868 / MF5171</strain>
    </source>
</reference>
<dbReference type="EMBL" id="KE145359">
    <property type="protein sequence ID" value="EPE32403.1"/>
    <property type="molecule type" value="Genomic_DNA"/>
</dbReference>
<keyword evidence="1" id="KW-0472">Membrane</keyword>
<keyword evidence="3" id="KW-1185">Reference proteome</keyword>
<dbReference type="HOGENOM" id="CLU_099558_0_0_1"/>
<accession>S3E1P5</accession>
<dbReference type="Proteomes" id="UP000016922">
    <property type="component" value="Unassembled WGS sequence"/>
</dbReference>
<dbReference type="GeneID" id="19466589"/>
<feature type="transmembrane region" description="Helical" evidence="1">
    <location>
        <begin position="153"/>
        <end position="175"/>
    </location>
</feature>
<proteinExistence type="predicted"/>
<feature type="transmembrane region" description="Helical" evidence="1">
    <location>
        <begin position="12"/>
        <end position="32"/>
    </location>
</feature>
<protein>
    <recommendedName>
        <fullName evidence="4">MARVEL domain-containing protein</fullName>
    </recommendedName>
</protein>
<evidence type="ECO:0000256" key="1">
    <source>
        <dbReference type="SAM" id="Phobius"/>
    </source>
</evidence>
<feature type="transmembrane region" description="Helical" evidence="1">
    <location>
        <begin position="78"/>
        <end position="98"/>
    </location>
</feature>
<keyword evidence="1" id="KW-1133">Transmembrane helix</keyword>